<dbReference type="GO" id="GO:0051213">
    <property type="term" value="F:dioxygenase activity"/>
    <property type="evidence" value="ECO:0007669"/>
    <property type="project" value="UniProtKB-KW"/>
</dbReference>
<comment type="caution">
    <text evidence="3">The sequence shown here is derived from an EMBL/GenBank/DDBJ whole genome shotgun (WGS) entry which is preliminary data.</text>
</comment>
<dbReference type="Gene3D" id="3.40.830.10">
    <property type="entry name" value="LigB-like"/>
    <property type="match status" value="1"/>
</dbReference>
<dbReference type="HAMAP" id="MF_00055">
    <property type="entry name" value="MEMO1"/>
    <property type="match status" value="1"/>
</dbReference>
<accession>A0AAE3P3W3</accession>
<dbReference type="InterPro" id="IPR002737">
    <property type="entry name" value="MEMO1_fam"/>
</dbReference>
<reference evidence="3" key="1">
    <citation type="submission" date="2022-11" db="EMBL/GenBank/DDBJ databases">
        <title>Candidatus Alkanophaga archaea from heated hydrothermal vent sediment oxidize petroleum alkanes.</title>
        <authorList>
            <person name="Zehnle H."/>
            <person name="Laso-Perez R."/>
            <person name="Lipp J."/>
            <person name="Teske A."/>
            <person name="Wegener G."/>
        </authorList>
    </citation>
    <scope>NUCLEOTIDE SEQUENCE</scope>
    <source>
        <strain evidence="3">MCA70</strain>
    </source>
</reference>
<evidence type="ECO:0000313" key="4">
    <source>
        <dbReference type="Proteomes" id="UP001144110"/>
    </source>
</evidence>
<dbReference type="Pfam" id="PF01875">
    <property type="entry name" value="Memo"/>
    <property type="match status" value="1"/>
</dbReference>
<dbReference type="EMBL" id="JAPHEG010000002">
    <property type="protein sequence ID" value="MDF2953265.1"/>
    <property type="molecule type" value="Genomic_DNA"/>
</dbReference>
<dbReference type="PANTHER" id="PTHR11060">
    <property type="entry name" value="PROTEIN MEMO1"/>
    <property type="match status" value="1"/>
</dbReference>
<evidence type="ECO:0000256" key="1">
    <source>
        <dbReference type="ARBA" id="ARBA00006315"/>
    </source>
</evidence>
<dbReference type="Proteomes" id="UP001144110">
    <property type="component" value="Unassembled WGS sequence"/>
</dbReference>
<dbReference type="CDD" id="cd07361">
    <property type="entry name" value="MEMO_like"/>
    <property type="match status" value="1"/>
</dbReference>
<dbReference type="AlphaFoldDB" id="A0AAE3P3W3"/>
<organism evidence="3 4">
    <name type="scientific">Candidatus Thermodesulfobacterium syntrophicum</name>
    <dbReference type="NCBI Taxonomy" id="3060442"/>
    <lineage>
        <taxon>Bacteria</taxon>
        <taxon>Pseudomonadati</taxon>
        <taxon>Thermodesulfobacteriota</taxon>
        <taxon>Thermodesulfobacteria</taxon>
        <taxon>Thermodesulfobacteriales</taxon>
        <taxon>Thermodesulfobacteriaceae</taxon>
        <taxon>Thermodesulfobacterium</taxon>
    </lineage>
</organism>
<keyword evidence="3" id="KW-0223">Dioxygenase</keyword>
<evidence type="ECO:0000313" key="3">
    <source>
        <dbReference type="EMBL" id="MDF2953265.1"/>
    </source>
</evidence>
<dbReference type="PANTHER" id="PTHR11060:SF0">
    <property type="entry name" value="PROTEIN MEMO1"/>
    <property type="match status" value="1"/>
</dbReference>
<name>A0AAE3P3W3_9BACT</name>
<dbReference type="NCBIfam" id="TIGR04336">
    <property type="entry name" value="AmmeMemoSam_B"/>
    <property type="match status" value="1"/>
</dbReference>
<evidence type="ECO:0000256" key="2">
    <source>
        <dbReference type="HAMAP-Rule" id="MF_00055"/>
    </source>
</evidence>
<gene>
    <name evidence="3" type="ORF">OD816_000510</name>
</gene>
<comment type="similarity">
    <text evidence="1 2">Belongs to the MEMO1 family.</text>
</comment>
<protein>
    <recommendedName>
        <fullName evidence="2">MEMO1 family protein OD816_000510</fullName>
    </recommendedName>
</protein>
<proteinExistence type="inferred from homology"/>
<keyword evidence="3" id="KW-0560">Oxidoreductase</keyword>
<sequence length="268" mass="29713">MKREPAVAGYFYSNNPQELKFHLSTLVVFRENRIKAKGVIVPHAGYMYSGWVAGKVYGSIVPPEIAIIIGPNHTGLGERTSVFSGDSFITPLGEVLVEKGLVEALVKEVPFLSKDVMAHLHEHSIEVQVPFLQYINPQIKIIPICLSEMNLEENMSLGKGIAEVVKKHPDKDILIVGSSDFSHYVPHETAKEKDMMAIKKILELSEEDFFKLVLEERLSICGYNPIAVTISACKNLGAEKAELIEYMTSGDVIKDYSSVVGYAGIIIY</sequence>
<dbReference type="SUPFAM" id="SSF53213">
    <property type="entry name" value="LigB-like"/>
    <property type="match status" value="1"/>
</dbReference>